<evidence type="ECO:0000313" key="3">
    <source>
        <dbReference type="Proteomes" id="UP000324767"/>
    </source>
</evidence>
<dbReference type="PANTHER" id="PTHR16469">
    <property type="entry name" value="UBIQUITIN-ASSOCIATED AND SH3 DOMAIN-CONTAINING BA-RELATED"/>
    <property type="match status" value="1"/>
</dbReference>
<feature type="region of interest" description="Disordered" evidence="1">
    <location>
        <begin position="698"/>
        <end position="730"/>
    </location>
</feature>
<evidence type="ECO:0000313" key="2">
    <source>
        <dbReference type="EMBL" id="KAA6410157.1"/>
    </source>
</evidence>
<name>A0A5M8PL07_9LECA</name>
<comment type="caution">
    <text evidence="2">The sequence shown here is derived from an EMBL/GenBank/DDBJ whole genome shotgun (WGS) entry which is preliminary data.</text>
</comment>
<dbReference type="Gene3D" id="3.40.50.1240">
    <property type="entry name" value="Phosphoglycerate mutase-like"/>
    <property type="match status" value="2"/>
</dbReference>
<proteinExistence type="predicted"/>
<dbReference type="SUPFAM" id="SSF53254">
    <property type="entry name" value="Phosphoglycerate mutase-like"/>
    <property type="match status" value="1"/>
</dbReference>
<dbReference type="OrthoDB" id="3898179at2759"/>
<dbReference type="InterPro" id="IPR051710">
    <property type="entry name" value="Phosphatase_SH3-domain"/>
</dbReference>
<feature type="compositionally biased region" description="Polar residues" evidence="1">
    <location>
        <begin position="441"/>
        <end position="461"/>
    </location>
</feature>
<feature type="compositionally biased region" description="Low complexity" evidence="1">
    <location>
        <begin position="599"/>
        <end position="615"/>
    </location>
</feature>
<dbReference type="EMBL" id="VXIT01000009">
    <property type="protein sequence ID" value="KAA6410157.1"/>
    <property type="molecule type" value="Genomic_DNA"/>
</dbReference>
<dbReference type="PANTHER" id="PTHR16469:SF27">
    <property type="entry name" value="UBIQUITIN-ASSOCIATED AND SH3 DOMAIN-CONTAINING BA-RELATED"/>
    <property type="match status" value="1"/>
</dbReference>
<reference evidence="2 3" key="1">
    <citation type="submission" date="2019-09" db="EMBL/GenBank/DDBJ databases">
        <title>The hologenome of the rock-dwelling lichen Lasallia pustulata.</title>
        <authorList>
            <person name="Greshake Tzovaras B."/>
            <person name="Segers F."/>
            <person name="Bicker A."/>
            <person name="Dal Grande F."/>
            <person name="Otte J."/>
            <person name="Hankeln T."/>
            <person name="Schmitt I."/>
            <person name="Ebersberger I."/>
        </authorList>
    </citation>
    <scope>NUCLEOTIDE SEQUENCE [LARGE SCALE GENOMIC DNA]</scope>
    <source>
        <strain evidence="2">A1-1</strain>
    </source>
</reference>
<feature type="region of interest" description="Disordered" evidence="1">
    <location>
        <begin position="110"/>
        <end position="144"/>
    </location>
</feature>
<feature type="compositionally biased region" description="Basic and acidic residues" evidence="1">
    <location>
        <begin position="509"/>
        <end position="526"/>
    </location>
</feature>
<feature type="region of interest" description="Disordered" evidence="1">
    <location>
        <begin position="176"/>
        <end position="202"/>
    </location>
</feature>
<feature type="region of interest" description="Disordered" evidence="1">
    <location>
        <begin position="439"/>
        <end position="468"/>
    </location>
</feature>
<sequence length="730" mass="78798">MGLGRQNKLSAEKGWTSSTPPLISRLQRALTLFLAILRTLHAKMGHTPAVVIIARHGARLDAADKQWHLTSPTPYDPPLTYGGWTQSRALGARIASILQTREAALQDHHGANGHMRKTSAADTDGVNGVKRDHARRRQHNGKRRRHKVIIHTSPFLRCVQTSIAISAGMSQYRGLSQAETRTSKAKPQQLHSGSPYLHASDPRNTSHLAAILEPGEEASESGGELQNTHAAKSKSILRVDAFLGEWLSPDYYDTITPPPGSVMMVAGAKADLLRRGEPVDNLQGSALSASQGNFPGGWGSGWSGFGSTVAAEKVDLSIPDLSNLSIRPSIPKRNRATTYASAESTITKASLKKLDTAAVSDHNAYVPPTPSYAISPLDAIPPGYVAHARDACVDVDFQWDSMREPLEWGNGGEYGEEWSKMHKRFRKGLQNMVMWYRTHDLPQTPSGSPGTQSAQQFPNGSNDDDDDTDTVLILVTHGAGCNALIGALTNQPVLLDVGMASLTLAVRRDGANQNSSHEEDPRRKSSIDLGISDDYEVRLVASTEHLRAGSNPLTVPQLQGQSPRISSPALSAYRNRYHSVGANTVGPLDRGFSLGEPALSGVSRSGSSGGLQRNGSSEKSKSGLWSKPTNTAAEDADFHGSGNWANDIKVAVNTSNGTHSPHGMDGTEDKLENKKTIPNIPTEDVLPILNSAMGRPNHHRGLWGATPRPSITDREKGAKRRWSVDEQRTP</sequence>
<accession>A0A5M8PL07</accession>
<feature type="region of interest" description="Disordered" evidence="1">
    <location>
        <begin position="509"/>
        <end position="529"/>
    </location>
</feature>
<protein>
    <recommendedName>
        <fullName evidence="4">Histidine phosphatase superfamily, clade-1</fullName>
    </recommendedName>
</protein>
<evidence type="ECO:0000256" key="1">
    <source>
        <dbReference type="SAM" id="MobiDB-lite"/>
    </source>
</evidence>
<feature type="compositionally biased region" description="Polar residues" evidence="1">
    <location>
        <begin position="176"/>
        <end position="192"/>
    </location>
</feature>
<feature type="region of interest" description="Disordered" evidence="1">
    <location>
        <begin position="599"/>
        <end position="636"/>
    </location>
</feature>
<dbReference type="Proteomes" id="UP000324767">
    <property type="component" value="Unassembled WGS sequence"/>
</dbReference>
<gene>
    <name evidence="2" type="ORF">FRX48_05578</name>
</gene>
<evidence type="ECO:0008006" key="4">
    <source>
        <dbReference type="Google" id="ProtNLM"/>
    </source>
</evidence>
<feature type="compositionally biased region" description="Basic residues" evidence="1">
    <location>
        <begin position="132"/>
        <end position="144"/>
    </location>
</feature>
<dbReference type="AlphaFoldDB" id="A0A5M8PL07"/>
<organism evidence="2 3">
    <name type="scientific">Lasallia pustulata</name>
    <dbReference type="NCBI Taxonomy" id="136370"/>
    <lineage>
        <taxon>Eukaryota</taxon>
        <taxon>Fungi</taxon>
        <taxon>Dikarya</taxon>
        <taxon>Ascomycota</taxon>
        <taxon>Pezizomycotina</taxon>
        <taxon>Lecanoromycetes</taxon>
        <taxon>OSLEUM clade</taxon>
        <taxon>Umbilicariomycetidae</taxon>
        <taxon>Umbilicariales</taxon>
        <taxon>Umbilicariaceae</taxon>
        <taxon>Lasallia</taxon>
    </lineage>
</organism>
<dbReference type="InterPro" id="IPR029033">
    <property type="entry name" value="His_PPase_superfam"/>
</dbReference>
<feature type="compositionally biased region" description="Basic and acidic residues" evidence="1">
    <location>
        <begin position="711"/>
        <end position="730"/>
    </location>
</feature>